<dbReference type="Gene3D" id="2.60.40.150">
    <property type="entry name" value="C2 domain"/>
    <property type="match status" value="7"/>
</dbReference>
<dbReference type="InterPro" id="IPR013083">
    <property type="entry name" value="Znf_RING/FYVE/PHD"/>
</dbReference>
<feature type="region of interest" description="Disordered" evidence="4">
    <location>
        <begin position="1820"/>
        <end position="1867"/>
    </location>
</feature>
<keyword evidence="3" id="KW-0472">Membrane</keyword>
<name>A0ABM4BIS6_HYDVU</name>
<evidence type="ECO:0000313" key="7">
    <source>
        <dbReference type="Proteomes" id="UP001652625"/>
    </source>
</evidence>
<feature type="domain" description="C2" evidence="5">
    <location>
        <begin position="1461"/>
        <end position="1582"/>
    </location>
</feature>
<evidence type="ECO:0000259" key="6">
    <source>
        <dbReference type="PROSITE" id="PS50916"/>
    </source>
</evidence>
<dbReference type="SUPFAM" id="SSF57903">
    <property type="entry name" value="FYVE/PHD zinc finger"/>
    <property type="match status" value="1"/>
</dbReference>
<feature type="compositionally biased region" description="Basic and acidic residues" evidence="4">
    <location>
        <begin position="1936"/>
        <end position="1947"/>
    </location>
</feature>
<keyword evidence="2" id="KW-0677">Repeat</keyword>
<dbReference type="PANTHER" id="PTHR45716:SF2">
    <property type="entry name" value="BITESIZE, ISOFORM I"/>
    <property type="match status" value="1"/>
</dbReference>
<dbReference type="CDD" id="cd04020">
    <property type="entry name" value="C2B_SLP_1-2-3-4"/>
    <property type="match status" value="3"/>
</dbReference>
<feature type="region of interest" description="Disordered" evidence="4">
    <location>
        <begin position="283"/>
        <end position="302"/>
    </location>
</feature>
<dbReference type="PROSITE" id="PS50916">
    <property type="entry name" value="RABBD"/>
    <property type="match status" value="1"/>
</dbReference>
<dbReference type="RefSeq" id="XP_065648908.1">
    <property type="nucleotide sequence ID" value="XM_065792836.1"/>
</dbReference>
<dbReference type="InterPro" id="IPR000008">
    <property type="entry name" value="C2_dom"/>
</dbReference>
<feature type="domain" description="C2" evidence="5">
    <location>
        <begin position="2147"/>
        <end position="2272"/>
    </location>
</feature>
<dbReference type="Pfam" id="PF00168">
    <property type="entry name" value="C2"/>
    <property type="match status" value="7"/>
</dbReference>
<evidence type="ECO:0000256" key="3">
    <source>
        <dbReference type="ARBA" id="ARBA00023136"/>
    </source>
</evidence>
<feature type="domain" description="C2" evidence="5">
    <location>
        <begin position="1663"/>
        <end position="1795"/>
    </location>
</feature>
<dbReference type="CDD" id="cd15747">
    <property type="entry name" value="FYVE_Slp3_4_5"/>
    <property type="match status" value="1"/>
</dbReference>
<feature type="compositionally biased region" description="Basic and acidic residues" evidence="4">
    <location>
        <begin position="1840"/>
        <end position="1864"/>
    </location>
</feature>
<feature type="compositionally biased region" description="Basic residues" evidence="4">
    <location>
        <begin position="2154"/>
        <end position="2165"/>
    </location>
</feature>
<evidence type="ECO:0000256" key="2">
    <source>
        <dbReference type="ARBA" id="ARBA00022737"/>
    </source>
</evidence>
<dbReference type="PANTHER" id="PTHR45716">
    <property type="entry name" value="BITESIZE, ISOFORM I"/>
    <property type="match status" value="1"/>
</dbReference>
<dbReference type="InterPro" id="IPR041282">
    <property type="entry name" value="FYVE_2"/>
</dbReference>
<feature type="domain" description="C2" evidence="5">
    <location>
        <begin position="1319"/>
        <end position="1445"/>
    </location>
</feature>
<evidence type="ECO:0000259" key="5">
    <source>
        <dbReference type="PROSITE" id="PS50004"/>
    </source>
</evidence>
<comment type="subcellular location">
    <subcellularLocation>
        <location evidence="1">Membrane</location>
    </subcellularLocation>
</comment>
<dbReference type="GeneID" id="100208668"/>
<accession>A0ABM4BIS6</accession>
<keyword evidence="7" id="KW-1185">Reference proteome</keyword>
<dbReference type="Gene3D" id="3.30.40.10">
    <property type="entry name" value="Zinc/RING finger domain, C3HC4 (zinc finger)"/>
    <property type="match status" value="1"/>
</dbReference>
<dbReference type="SUPFAM" id="SSF49562">
    <property type="entry name" value="C2 domain (Calcium/lipid-binding domain, CaLB)"/>
    <property type="match status" value="7"/>
</dbReference>
<feature type="domain" description="RabBD" evidence="6">
    <location>
        <begin position="13"/>
        <end position="135"/>
    </location>
</feature>
<proteinExistence type="predicted"/>
<dbReference type="Proteomes" id="UP001652625">
    <property type="component" value="Chromosome 03"/>
</dbReference>
<sequence>MAARNGGFDPVVDIDAGKFTEAEKKILLKVVARDEEIRIQEKSKIENLKTDLKNLREKGVPDGEEEIYGKVCKRCRTPLGFIFNSGALCPNCSGKVCKLCRVTIEPPTTENTWLCTICAKIRDIRAESGAWFYDSSSKKTKTKKVYGSFLIKSIFSKAKRRDTIIYRDPDWTEIIEKDEPIPDEEDDRDIGYLMITPNQMNSYSIQTGKMEVLSDKSVVYGDGSLIVNNQSQGADLPLNLFIPSDGSLKADNPQFTDKILVKAISLGDQNLYSNIVSERASFEGDKSPSISSNEDINNDDISPEKSVLSSSKFLNKKFTIKTDDDILVHINNTNSAEKCFLNVNNEAEICKIINDQNSYNNKEIEKQRMLNVSNIIIGSPEQNLCLYTDLEINKHQNSLMMKIDKYSKNDDHTEDEKQSYNNKFIGDEEHNIGDDCIENKTKCEDDKYSVDKENTGNDKNLCVYSDLGINKHQNNRMMKIDKYGKNDDHTEDEKQINRNKFTGEEDHNLGDDCIENKTIYEDDKYSGDKEHTEDDKNIGIKQHSEDVKHNEVNIEEEEYCIDNQQIGDSREKHDQNDDDKYNGDLNHIEDENIIKGKECCEDNDHLENNCYREEDLFKIIKSQAVTTFRSLSEDELMYFHDNISRDLIEKNSATVENEFVINKDSFKRKENCYQLSDDKSFRIENTDIKMDFSEMANIGSSEKAPHVAHNDSDLKELQNMFLKKKQLKKLKTDEHSDASESENDEYMNVVIPQDITWQQHLDITWQQHLNYNFFAPQRSLSEDELMQFHCDALEDLIEKNSIIVEDEVVINKDSFVKKEVSYQFSEDKNLKDQNMNIKFDFSKMKRIESSDELSIEQFNVTYNDLDLIELQKALLKENQIKMLKTNEHSDTSESEDCMITPQVVNDVTHNKIVTTGSNEKVSGKMQLKSKANSVESIESDYSNDDDVQPAVSIAGEIKIGFKYNTKEKAFEVQVHQAKDLIVVDEKKNSTDPYVKVYLQPDVKRGGKRKTKPKKNTLNPEFDEILKFEKLDYNDLLTRTCLISVWHYDFYTKNILLGEVSINLQEYINSGYSLEDPLPQWYSLCARVVTKVQVKFIGKVVVNLRFESSPRANNDQYKLVDLTKGSLLVKVKRAHDVLAVTEQGYSNPFCKVTLICPGLTFPKFKTSVAMDTVNPVWENEFVFSEVSLSSLKNSTLQLSVWDYEKGSEHLLLGAVRLGLGKLEGLKYDSFGEEVTVWQHMLDNPSSMEEYTIPLRSSLDSVKEDELAVSVNKKGNSEKDLTKKPSVLSKFLQPDSISLASSGSMLSIYSSQGGEQRNLIITGEILFSLKYDSLSGIFSVNIEKAKEIAAANSKLHSSDPYVKVYLLPDKSKSTKKKTTHKRRTLNPQWNETIKYKLSKDELLEKVLQVSVWNHDRFGRNDFLGEVQVNIQQYSKTNSLDSEKSIWYTLQEMTLVSVSSTNESKGQLRVALKYDNNVLTFVVKDAVGLPQVNPEKLINPFVRCYLLPDRTRKSKRKTTVQKKTQNPVWNEKLEFNQVSVEDLQYCVLEVTVWDHDSSSHQFLAGMRLGLSHGDEYWHDCIDKEVLIWESMMRHRGIFAEFTIPLRGTMTSRKGEIPIENQLSSDLKPIETESIKQLTDEFESMTGYEKQLGPGIAVIKVALQYVTPESLQLEEEKKGLKKKSTKGVLKVHLKDGKNLPVKKDGDLPSTFCKVFMYPKKKNLKFKTKSFMKSVDPIWDTGMSFENVMHDELADRCLEIAIFDESVDKNINKIGIIRLGSGQFKEKWDDSTGREIDIWTSMLSNPNKWVSLALPLRLQPSEEKNDHINESVVQDTKKKKKSKSSQKEELIEIDEKRDQNKHIENKGNESPRTAALRAMGVFANNIVDVMQKENDKYPQENLTSIAEENELDLSVSPRKVPEITVTTYIKPGDPPFPGAGHLEEHKSKEPKKQAPSMSLMKRSASETSLTSVYSTDSANIYGQIPIRGEIQFGMKYDDKDAKFEVHIFKAISLAAVDTKKETSDPYCKVYLLPDKTKKGKKKTKTKKKTLDPDWEEVLTFPISQRDLRGRTLWVSVWHQERLGRNIFLGEVMLNMDSLVDKQELNTTIPKLYALCEKGEAPTANLTVGELKIALMFEDQGLLNEKEKKRHDEQEELFGSKKKKKGKKKSSGKINVHIKEACHLPAADSDGFSDPFCKCYLLPLKSSKTKKKTPIIRRTVNPVWDFQLSYELDYEDLSDFGIEFTIWDWDRAKNDFLGCTRINLGGKMGNWDDAEGVEILAWQHLIDQPNKWKDFVIPLRSSKDVRKLDLFK</sequence>
<gene>
    <name evidence="8" type="primary">LOC100208668</name>
</gene>
<feature type="region of interest" description="Disordered" evidence="4">
    <location>
        <begin position="2140"/>
        <end position="2166"/>
    </location>
</feature>
<dbReference type="InterPro" id="IPR043567">
    <property type="entry name" value="SYTL1-5_C2B"/>
</dbReference>
<feature type="domain" description="C2" evidence="5">
    <location>
        <begin position="1981"/>
        <end position="2103"/>
    </location>
</feature>
<dbReference type="Pfam" id="PF02318">
    <property type="entry name" value="FYVE_2"/>
    <property type="match status" value="1"/>
</dbReference>
<dbReference type="PROSITE" id="PS50004">
    <property type="entry name" value="C2"/>
    <property type="match status" value="7"/>
</dbReference>
<protein>
    <submittedName>
        <fullName evidence="8">Uncharacterized protein LOC100208668 isoform X16</fullName>
    </submittedName>
</protein>
<organism evidence="7 8">
    <name type="scientific">Hydra vulgaris</name>
    <name type="common">Hydra</name>
    <name type="synonym">Hydra attenuata</name>
    <dbReference type="NCBI Taxonomy" id="6087"/>
    <lineage>
        <taxon>Eukaryota</taxon>
        <taxon>Metazoa</taxon>
        <taxon>Cnidaria</taxon>
        <taxon>Hydrozoa</taxon>
        <taxon>Hydroidolina</taxon>
        <taxon>Anthoathecata</taxon>
        <taxon>Aplanulata</taxon>
        <taxon>Hydridae</taxon>
        <taxon>Hydra</taxon>
    </lineage>
</organism>
<feature type="domain" description="C2" evidence="5">
    <location>
        <begin position="1106"/>
        <end position="1237"/>
    </location>
</feature>
<evidence type="ECO:0000256" key="1">
    <source>
        <dbReference type="ARBA" id="ARBA00004370"/>
    </source>
</evidence>
<feature type="domain" description="C2" evidence="5">
    <location>
        <begin position="953"/>
        <end position="1081"/>
    </location>
</feature>
<feature type="region of interest" description="Disordered" evidence="4">
    <location>
        <begin position="1923"/>
        <end position="1954"/>
    </location>
</feature>
<reference evidence="8" key="1">
    <citation type="submission" date="2025-08" db="UniProtKB">
        <authorList>
            <consortium name="RefSeq"/>
        </authorList>
    </citation>
    <scope>IDENTIFICATION</scope>
</reference>
<dbReference type="PRINTS" id="PR00360">
    <property type="entry name" value="C2DOMAIN"/>
</dbReference>
<evidence type="ECO:0000313" key="8">
    <source>
        <dbReference type="RefSeq" id="XP_065648908.1"/>
    </source>
</evidence>
<dbReference type="SMART" id="SM00239">
    <property type="entry name" value="C2"/>
    <property type="match status" value="7"/>
</dbReference>
<evidence type="ECO:0000256" key="4">
    <source>
        <dbReference type="SAM" id="MobiDB-lite"/>
    </source>
</evidence>
<dbReference type="InterPro" id="IPR010911">
    <property type="entry name" value="Rab_BD"/>
</dbReference>
<dbReference type="InterPro" id="IPR035892">
    <property type="entry name" value="C2_domain_sf"/>
</dbReference>
<dbReference type="CDD" id="cd08521">
    <property type="entry name" value="C2A_SLP"/>
    <property type="match status" value="3"/>
</dbReference>
<dbReference type="InterPro" id="IPR011011">
    <property type="entry name" value="Znf_FYVE_PHD"/>
</dbReference>